<dbReference type="RefSeq" id="WP_371842540.1">
    <property type="nucleotide sequence ID" value="NZ_JBGMEL010000002.1"/>
</dbReference>
<dbReference type="Pfam" id="PF00583">
    <property type="entry name" value="Acetyltransf_1"/>
    <property type="match status" value="1"/>
</dbReference>
<dbReference type="SUPFAM" id="SSF55729">
    <property type="entry name" value="Acyl-CoA N-acyltransferases (Nat)"/>
    <property type="match status" value="1"/>
</dbReference>
<dbReference type="InterPro" id="IPR016181">
    <property type="entry name" value="Acyl_CoA_acyltransferase"/>
</dbReference>
<evidence type="ECO:0000313" key="3">
    <source>
        <dbReference type="Proteomes" id="UP001569414"/>
    </source>
</evidence>
<accession>A0ABV4NKV7</accession>
<comment type="caution">
    <text evidence="2">The sequence shown here is derived from an EMBL/GenBank/DDBJ whole genome shotgun (WGS) entry which is preliminary data.</text>
</comment>
<dbReference type="EC" id="2.3.1.-" evidence="2"/>
<organism evidence="2 3">
    <name type="scientific">Microbulbifer echini</name>
    <dbReference type="NCBI Taxonomy" id="1529067"/>
    <lineage>
        <taxon>Bacteria</taxon>
        <taxon>Pseudomonadati</taxon>
        <taxon>Pseudomonadota</taxon>
        <taxon>Gammaproteobacteria</taxon>
        <taxon>Cellvibrionales</taxon>
        <taxon>Microbulbiferaceae</taxon>
        <taxon>Microbulbifer</taxon>
    </lineage>
</organism>
<evidence type="ECO:0000313" key="2">
    <source>
        <dbReference type="EMBL" id="MFA0789491.1"/>
    </source>
</evidence>
<dbReference type="CDD" id="cd04301">
    <property type="entry name" value="NAT_SF"/>
    <property type="match status" value="1"/>
</dbReference>
<name>A0ABV4NKV7_9GAMM</name>
<dbReference type="Proteomes" id="UP001569414">
    <property type="component" value="Unassembled WGS sequence"/>
</dbReference>
<sequence>MQEEDIVILKPLILEQYFGSVELICAKNEDGRIFGFCGVLNGNIEMLFISPESRGSGVGTFLTRYAVENLGATK</sequence>
<dbReference type="EMBL" id="JBGMEL010000002">
    <property type="protein sequence ID" value="MFA0789491.1"/>
    <property type="molecule type" value="Genomic_DNA"/>
</dbReference>
<reference evidence="2 3" key="1">
    <citation type="submission" date="2024-08" db="EMBL/GenBank/DDBJ databases">
        <authorList>
            <person name="Ishaq N."/>
        </authorList>
    </citation>
    <scope>NUCLEOTIDE SEQUENCE [LARGE SCALE GENOMIC DNA]</scope>
    <source>
        <strain evidence="2 3">JCM 30400</strain>
    </source>
</reference>
<proteinExistence type="predicted"/>
<gene>
    <name evidence="2" type="ORF">ACCI51_02965</name>
</gene>
<dbReference type="InterPro" id="IPR000182">
    <property type="entry name" value="GNAT_dom"/>
</dbReference>
<keyword evidence="2" id="KW-0808">Transferase</keyword>
<keyword evidence="3" id="KW-1185">Reference proteome</keyword>
<dbReference type="GO" id="GO:0016746">
    <property type="term" value="F:acyltransferase activity"/>
    <property type="evidence" value="ECO:0007669"/>
    <property type="project" value="UniProtKB-KW"/>
</dbReference>
<evidence type="ECO:0000259" key="1">
    <source>
        <dbReference type="Pfam" id="PF00583"/>
    </source>
</evidence>
<dbReference type="Gene3D" id="3.40.630.30">
    <property type="match status" value="1"/>
</dbReference>
<protein>
    <submittedName>
        <fullName evidence="2">GNAT family N-acetyltransferase</fullName>
        <ecNumber evidence="2">2.3.1.-</ecNumber>
    </submittedName>
</protein>
<keyword evidence="2" id="KW-0012">Acyltransferase</keyword>
<feature type="domain" description="N-acetyltransferase" evidence="1">
    <location>
        <begin position="24"/>
        <end position="68"/>
    </location>
</feature>